<evidence type="ECO:0000256" key="2">
    <source>
        <dbReference type="ARBA" id="ARBA00023015"/>
    </source>
</evidence>
<dbReference type="AlphaFoldDB" id="A0A914W6Y2"/>
<dbReference type="SMART" id="SM00425">
    <property type="entry name" value="TBOX"/>
    <property type="match status" value="1"/>
</dbReference>
<dbReference type="PROSITE" id="PS01283">
    <property type="entry name" value="TBOX_1"/>
    <property type="match status" value="1"/>
</dbReference>
<dbReference type="PANTHER" id="PTHR11267">
    <property type="entry name" value="T-BOX PROTEIN-RELATED"/>
    <property type="match status" value="1"/>
</dbReference>
<dbReference type="InterPro" id="IPR001699">
    <property type="entry name" value="TF_T-box"/>
</dbReference>
<comment type="subcellular location">
    <subcellularLocation>
        <location evidence="1 6">Nucleus</location>
    </subcellularLocation>
</comment>
<accession>A0A914W6Y2</accession>
<dbReference type="WBParaSite" id="PSAMB.scaffold31size108074.g815.t1">
    <property type="protein sequence ID" value="PSAMB.scaffold31size108074.g815.t1"/>
    <property type="gene ID" value="PSAMB.scaffold31size108074.g815"/>
</dbReference>
<name>A0A914W6Y2_9BILA</name>
<keyword evidence="3 6" id="KW-0238">DNA-binding</keyword>
<dbReference type="Proteomes" id="UP000887566">
    <property type="component" value="Unplaced"/>
</dbReference>
<dbReference type="FunFam" id="2.60.40.820:FF:000007">
    <property type="entry name" value="T-box transcription factor"/>
    <property type="match status" value="1"/>
</dbReference>
<proteinExistence type="predicted"/>
<dbReference type="InterPro" id="IPR046360">
    <property type="entry name" value="T-box_DNA-bd"/>
</dbReference>
<evidence type="ECO:0000256" key="1">
    <source>
        <dbReference type="ARBA" id="ARBA00004123"/>
    </source>
</evidence>
<evidence type="ECO:0000259" key="7">
    <source>
        <dbReference type="PROSITE" id="PS50252"/>
    </source>
</evidence>
<dbReference type="Pfam" id="PF00907">
    <property type="entry name" value="T-box"/>
    <property type="match status" value="1"/>
</dbReference>
<dbReference type="GO" id="GO:0001708">
    <property type="term" value="P:cell fate specification"/>
    <property type="evidence" value="ECO:0007669"/>
    <property type="project" value="TreeGrafter"/>
</dbReference>
<dbReference type="PROSITE" id="PS50252">
    <property type="entry name" value="TBOX_3"/>
    <property type="match status" value="1"/>
</dbReference>
<reference evidence="9" key="1">
    <citation type="submission" date="2022-11" db="UniProtKB">
        <authorList>
            <consortium name="WormBaseParasite"/>
        </authorList>
    </citation>
    <scope>IDENTIFICATION</scope>
</reference>
<dbReference type="InterPro" id="IPR008967">
    <property type="entry name" value="p53-like_TF_DNA-bd_sf"/>
</dbReference>
<sequence>MAKSFAIRDLIGVDSPQRSHVKPLHPALVTAELGLEAPDLWQKFNQLTTEMIVTKSGRRMFPTLQVVARGLDPHANYSFLVDFSPVDEKRYRYSFHQSRWMITGPGDAELPSRVHAHNESPAPGAHWMRQVISFEKLKLTNNQLDANGYIILNSMHRYQPRVHIVVHDRVDAPKVWNMQRTFVFPSTTFMAVTAYQNHRITQLKIASNPFAKGFRDSEMDDAWLYQTSAVSMLPTFSSNLYLASLAAATSSKH</sequence>
<keyword evidence="4" id="KW-0804">Transcription</keyword>
<evidence type="ECO:0000313" key="8">
    <source>
        <dbReference type="Proteomes" id="UP000887566"/>
    </source>
</evidence>
<evidence type="ECO:0000256" key="3">
    <source>
        <dbReference type="ARBA" id="ARBA00023125"/>
    </source>
</evidence>
<keyword evidence="2" id="KW-0805">Transcription regulation</keyword>
<dbReference type="InterPro" id="IPR018186">
    <property type="entry name" value="TF_T-box_CS"/>
</dbReference>
<dbReference type="GO" id="GO:0045893">
    <property type="term" value="P:positive regulation of DNA-templated transcription"/>
    <property type="evidence" value="ECO:0007669"/>
    <property type="project" value="InterPro"/>
</dbReference>
<protein>
    <submittedName>
        <fullName evidence="9">T-box domain-containing protein</fullName>
    </submittedName>
</protein>
<dbReference type="Gene3D" id="2.60.40.820">
    <property type="entry name" value="Transcription factor, T-box"/>
    <property type="match status" value="1"/>
</dbReference>
<comment type="caution">
    <text evidence="6">Lacks conserved residue(s) required for the propagation of feature annotation.</text>
</comment>
<evidence type="ECO:0000256" key="5">
    <source>
        <dbReference type="ARBA" id="ARBA00023242"/>
    </source>
</evidence>
<dbReference type="GO" id="GO:0000785">
    <property type="term" value="C:chromatin"/>
    <property type="evidence" value="ECO:0007669"/>
    <property type="project" value="TreeGrafter"/>
</dbReference>
<dbReference type="InterPro" id="IPR036960">
    <property type="entry name" value="T-box_sf"/>
</dbReference>
<dbReference type="PRINTS" id="PR00937">
    <property type="entry name" value="TBOX"/>
</dbReference>
<feature type="domain" description="T-box" evidence="7">
    <location>
        <begin position="35"/>
        <end position="216"/>
    </location>
</feature>
<keyword evidence="5 6" id="KW-0539">Nucleus</keyword>
<evidence type="ECO:0000256" key="4">
    <source>
        <dbReference type="ARBA" id="ARBA00023163"/>
    </source>
</evidence>
<dbReference type="GO" id="GO:0005634">
    <property type="term" value="C:nucleus"/>
    <property type="evidence" value="ECO:0007669"/>
    <property type="project" value="UniProtKB-SubCell"/>
</dbReference>
<dbReference type="GO" id="GO:0000981">
    <property type="term" value="F:DNA-binding transcription factor activity, RNA polymerase II-specific"/>
    <property type="evidence" value="ECO:0007669"/>
    <property type="project" value="TreeGrafter"/>
</dbReference>
<dbReference type="GO" id="GO:0000978">
    <property type="term" value="F:RNA polymerase II cis-regulatory region sequence-specific DNA binding"/>
    <property type="evidence" value="ECO:0007669"/>
    <property type="project" value="InterPro"/>
</dbReference>
<organism evidence="8 9">
    <name type="scientific">Plectus sambesii</name>
    <dbReference type="NCBI Taxonomy" id="2011161"/>
    <lineage>
        <taxon>Eukaryota</taxon>
        <taxon>Metazoa</taxon>
        <taxon>Ecdysozoa</taxon>
        <taxon>Nematoda</taxon>
        <taxon>Chromadorea</taxon>
        <taxon>Plectida</taxon>
        <taxon>Plectina</taxon>
        <taxon>Plectoidea</taxon>
        <taxon>Plectidae</taxon>
        <taxon>Plectus</taxon>
    </lineage>
</organism>
<evidence type="ECO:0000313" key="9">
    <source>
        <dbReference type="WBParaSite" id="PSAMB.scaffold31size108074.g815.t1"/>
    </source>
</evidence>
<dbReference type="SUPFAM" id="SSF49417">
    <property type="entry name" value="p53-like transcription factors"/>
    <property type="match status" value="1"/>
</dbReference>
<dbReference type="PANTHER" id="PTHR11267:SF195">
    <property type="entry name" value="OPTOMOTOR-BLIND-RELATED-GENE-1, ISOFORM A"/>
    <property type="match status" value="1"/>
</dbReference>
<keyword evidence="8" id="KW-1185">Reference proteome</keyword>
<evidence type="ECO:0000256" key="6">
    <source>
        <dbReference type="PROSITE-ProRule" id="PRU00201"/>
    </source>
</evidence>